<dbReference type="PDB" id="8GTD">
    <property type="method" value="EM"/>
    <property type="resolution" value="4.70 A"/>
    <property type="chains" value="M/N/O/P/Q/R/S/T/U/V/W/X=1-178"/>
</dbReference>
<evidence type="ECO:0000313" key="1">
    <source>
        <dbReference type="EMBL" id="QDF14252.1"/>
    </source>
</evidence>
<reference evidence="1" key="1">
    <citation type="submission" date="2019-05" db="EMBL/GenBank/DDBJ databases">
        <title>A newly isolated roseophage represents a distinct member of Siphoviridae family.</title>
        <authorList>
            <person name="Cai L."/>
            <person name="Jiao N."/>
            <person name="Zhang R."/>
        </authorList>
    </citation>
    <scope>NUCLEOTIDE SEQUENCE</scope>
</reference>
<gene>
    <name evidence="1" type="ORF">vBDshSR4C_004</name>
</gene>
<keyword evidence="2" id="KW-0002">3D-structure</keyword>
<evidence type="ECO:0007829" key="2">
    <source>
        <dbReference type="PDB" id="8GTD"/>
    </source>
</evidence>
<sequence length="178" mass="19229">MTVSIHPPATLVAGDSWAWEAGAVFEDHPDPWAASYVLRPEAGGDPVTVSGGLEVLAPVFRLPASVTADLPPGEWTWFAVAVDATTDARAVLAQGRVTVIPDPLAGTEDRRTPARRILAAIEATLEGRATKDADTYSIEGRSITRTPLPDLLRLRAVYAEQVARETGRSPYRQRRVSF</sequence>
<reference evidence="2" key="2">
    <citation type="journal article" date="2023" name="Nat. Commun.">
        <title>Structure and proposed DNA delivery mechanism of a marine roseophage.</title>
        <authorList>
            <person name="Huang Y."/>
            <person name="Sun H."/>
            <person name="Wei S."/>
            <person name="Cai L."/>
            <person name="Liu L."/>
            <person name="Jiang Y."/>
            <person name="Xin J."/>
            <person name="Chen Z."/>
            <person name="Que Y."/>
            <person name="Kong Z."/>
            <person name="Li T."/>
            <person name="Yu H."/>
            <person name="Zhang J."/>
            <person name="Gu Y."/>
            <person name="Zheng Q."/>
            <person name="Li S."/>
            <person name="Zhang R."/>
            <person name="Xia N."/>
        </authorList>
    </citation>
    <scope>STRUCTURE BY ELECTRON MICROSCOPY (4.70 ANGSTROMS) OF 1-178</scope>
</reference>
<dbReference type="EMBL" id="MK882925">
    <property type="protein sequence ID" value="QDF14252.1"/>
    <property type="molecule type" value="Genomic_DNA"/>
</dbReference>
<proteinExistence type="evidence at protein level"/>
<name>A0ACD6BAB0_9CAUD</name>
<accession>A0A4Y6E755</accession>
<accession>A0ACD6BAB0</accession>
<protein>
    <submittedName>
        <fullName evidence="1">Head-to-tail joining protein</fullName>
    </submittedName>
</protein>
<organism evidence="1">
    <name type="scientific">Dinoroseobacter phage vB_DshS-R4C</name>
    <dbReference type="NCBI Taxonomy" id="2590919"/>
    <lineage>
        <taxon>Viruses</taxon>
        <taxon>Duplodnaviria</taxon>
        <taxon>Heunggongvirae</taxon>
        <taxon>Uroviricota</taxon>
        <taxon>Caudoviricetes</taxon>
    </lineage>
</organism>